<proteinExistence type="predicted"/>
<organism evidence="1 2">
    <name type="scientific">Actinoplanes derwentensis</name>
    <dbReference type="NCBI Taxonomy" id="113562"/>
    <lineage>
        <taxon>Bacteria</taxon>
        <taxon>Bacillati</taxon>
        <taxon>Actinomycetota</taxon>
        <taxon>Actinomycetes</taxon>
        <taxon>Micromonosporales</taxon>
        <taxon>Micromonosporaceae</taxon>
        <taxon>Actinoplanes</taxon>
    </lineage>
</organism>
<name>A0A1H2C8I9_9ACTN</name>
<reference evidence="1 2" key="1">
    <citation type="submission" date="2016-10" db="EMBL/GenBank/DDBJ databases">
        <authorList>
            <person name="de Groot N.N."/>
        </authorList>
    </citation>
    <scope>NUCLEOTIDE SEQUENCE [LARGE SCALE GENOMIC DNA]</scope>
    <source>
        <strain evidence="1 2">DSM 43941</strain>
    </source>
</reference>
<dbReference type="Proteomes" id="UP000198688">
    <property type="component" value="Chromosome I"/>
</dbReference>
<dbReference type="OrthoDB" id="3402696at2"/>
<dbReference type="RefSeq" id="WP_092547177.1">
    <property type="nucleotide sequence ID" value="NZ_LT629758.1"/>
</dbReference>
<evidence type="ECO:0000313" key="2">
    <source>
        <dbReference type="Proteomes" id="UP000198688"/>
    </source>
</evidence>
<accession>A0A1H2C8I9</accession>
<gene>
    <name evidence="1" type="ORF">SAMN04489716_5386</name>
</gene>
<sequence>MSAGMQFPAEAVRQHADAVSEAAENMALTRSAVHEVTMDHRVYGEICQFLPGLLSPLFGGAVDVLNGAVDCLSETALKLRATAVEIEAADVDSARRLTEVDRGFELPL</sequence>
<evidence type="ECO:0008006" key="3">
    <source>
        <dbReference type="Google" id="ProtNLM"/>
    </source>
</evidence>
<protein>
    <recommendedName>
        <fullName evidence="3">Excreted virulence factor EspC, type VII ESX diderm</fullName>
    </recommendedName>
</protein>
<dbReference type="AlphaFoldDB" id="A0A1H2C8I9"/>
<dbReference type="EMBL" id="LT629758">
    <property type="protein sequence ID" value="SDT66763.1"/>
    <property type="molecule type" value="Genomic_DNA"/>
</dbReference>
<dbReference type="STRING" id="113562.SAMN04489716_5386"/>
<evidence type="ECO:0000313" key="1">
    <source>
        <dbReference type="EMBL" id="SDT66763.1"/>
    </source>
</evidence>
<keyword evidence="2" id="KW-1185">Reference proteome</keyword>